<dbReference type="Pfam" id="PF00666">
    <property type="entry name" value="Cathelicidins"/>
    <property type="match status" value="1"/>
</dbReference>
<protein>
    <recommendedName>
        <fullName evidence="7">Cystatin domain-containing protein</fullName>
    </recommendedName>
</protein>
<feature type="region of interest" description="Disordered" evidence="5">
    <location>
        <begin position="124"/>
        <end position="154"/>
    </location>
</feature>
<organism evidence="8 9">
    <name type="scientific">Pleurodeles waltl</name>
    <name type="common">Iberian ribbed newt</name>
    <dbReference type="NCBI Taxonomy" id="8319"/>
    <lineage>
        <taxon>Eukaryota</taxon>
        <taxon>Metazoa</taxon>
        <taxon>Chordata</taxon>
        <taxon>Craniata</taxon>
        <taxon>Vertebrata</taxon>
        <taxon>Euteleostomi</taxon>
        <taxon>Amphibia</taxon>
        <taxon>Batrachia</taxon>
        <taxon>Caudata</taxon>
        <taxon>Salamandroidea</taxon>
        <taxon>Salamandridae</taxon>
        <taxon>Pleurodelinae</taxon>
        <taxon>Pleurodeles</taxon>
    </lineage>
</organism>
<comment type="similarity">
    <text evidence="2">Belongs to the cathelicidin family.</text>
</comment>
<dbReference type="InterPro" id="IPR001894">
    <property type="entry name" value="Cathelicidin-like"/>
</dbReference>
<evidence type="ECO:0000256" key="6">
    <source>
        <dbReference type="SAM" id="SignalP"/>
    </source>
</evidence>
<feature type="compositionally biased region" description="Basic residues" evidence="5">
    <location>
        <begin position="131"/>
        <end position="147"/>
    </location>
</feature>
<evidence type="ECO:0000256" key="3">
    <source>
        <dbReference type="ARBA" id="ARBA00022525"/>
    </source>
</evidence>
<comment type="caution">
    <text evidence="8">The sequence shown here is derived from an EMBL/GenBank/DDBJ whole genome shotgun (WGS) entry which is preliminary data.</text>
</comment>
<dbReference type="GO" id="GO:0005615">
    <property type="term" value="C:extracellular space"/>
    <property type="evidence" value="ECO:0007669"/>
    <property type="project" value="TreeGrafter"/>
</dbReference>
<dbReference type="GO" id="GO:0004869">
    <property type="term" value="F:cysteine-type endopeptidase inhibitor activity"/>
    <property type="evidence" value="ECO:0007669"/>
    <property type="project" value="InterPro"/>
</dbReference>
<dbReference type="AlphaFoldDB" id="A0AAV7MAK6"/>
<comment type="subcellular location">
    <subcellularLocation>
        <location evidence="1">Secreted</location>
    </subcellularLocation>
</comment>
<keyword evidence="9" id="KW-1185">Reference proteome</keyword>
<reference evidence="8" key="1">
    <citation type="journal article" date="2022" name="bioRxiv">
        <title>Sequencing and chromosome-scale assembly of the giantPleurodeles waltlgenome.</title>
        <authorList>
            <person name="Brown T."/>
            <person name="Elewa A."/>
            <person name="Iarovenko S."/>
            <person name="Subramanian E."/>
            <person name="Araus A.J."/>
            <person name="Petzold A."/>
            <person name="Susuki M."/>
            <person name="Suzuki K.-i.T."/>
            <person name="Hayashi T."/>
            <person name="Toyoda A."/>
            <person name="Oliveira C."/>
            <person name="Osipova E."/>
            <person name="Leigh N.D."/>
            <person name="Simon A."/>
            <person name="Yun M.H."/>
        </authorList>
    </citation>
    <scope>NUCLEOTIDE SEQUENCE</scope>
    <source>
        <strain evidence="8">20211129_DDA</strain>
        <tissue evidence="8">Liver</tissue>
    </source>
</reference>
<dbReference type="InterPro" id="IPR046350">
    <property type="entry name" value="Cystatin_sf"/>
</dbReference>
<evidence type="ECO:0000259" key="7">
    <source>
        <dbReference type="SMART" id="SM00043"/>
    </source>
</evidence>
<proteinExistence type="inferred from homology"/>
<evidence type="ECO:0000313" key="8">
    <source>
        <dbReference type="EMBL" id="KAJ1098958.1"/>
    </source>
</evidence>
<dbReference type="PANTHER" id="PTHR10206">
    <property type="entry name" value="CATHELICIDIN"/>
    <property type="match status" value="1"/>
</dbReference>
<dbReference type="Proteomes" id="UP001066276">
    <property type="component" value="Chromosome 10"/>
</dbReference>
<sequence length="180" mass="20224">MTRSWALLFIFLSVTVCGFDAAPLSETRPSPKDVARSAVDAYNQQTSTDIVFKFLQLRSVKRKNFDWGVHFSITFTVKETDCRKPVVHDVQDCKYGSKGKLRDCYAEMTVLDFNDDAPLTSVECNELQGPKPKKPASPKRKKQKAKRQPQVMEEDAEVKVQYFINSYSTAGLTLSGAGTD</sequence>
<feature type="signal peptide" evidence="6">
    <location>
        <begin position="1"/>
        <end position="21"/>
    </location>
</feature>
<keyword evidence="6" id="KW-0732">Signal</keyword>
<feature type="domain" description="Cystatin" evidence="7">
    <location>
        <begin position="14"/>
        <end position="125"/>
    </location>
</feature>
<dbReference type="CDD" id="cd00042">
    <property type="entry name" value="CY"/>
    <property type="match status" value="1"/>
</dbReference>
<name>A0AAV7MAK6_PLEWA</name>
<keyword evidence="4" id="KW-1015">Disulfide bond</keyword>
<dbReference type="SUPFAM" id="SSF54403">
    <property type="entry name" value="Cystatin/monellin"/>
    <property type="match status" value="1"/>
</dbReference>
<accession>A0AAV7MAK6</accession>
<evidence type="ECO:0000313" key="9">
    <source>
        <dbReference type="Proteomes" id="UP001066276"/>
    </source>
</evidence>
<evidence type="ECO:0000256" key="1">
    <source>
        <dbReference type="ARBA" id="ARBA00004613"/>
    </source>
</evidence>
<evidence type="ECO:0000256" key="4">
    <source>
        <dbReference type="ARBA" id="ARBA00023157"/>
    </source>
</evidence>
<gene>
    <name evidence="8" type="ORF">NDU88_004065</name>
</gene>
<evidence type="ECO:0000256" key="2">
    <source>
        <dbReference type="ARBA" id="ARBA00005320"/>
    </source>
</evidence>
<feature type="chain" id="PRO_5043731381" description="Cystatin domain-containing protein" evidence="6">
    <location>
        <begin position="22"/>
        <end position="180"/>
    </location>
</feature>
<keyword evidence="3" id="KW-0964">Secreted</keyword>
<dbReference type="PANTHER" id="PTHR10206:SF0">
    <property type="entry name" value="CATHELICIDIN B1-RELATED"/>
    <property type="match status" value="1"/>
</dbReference>
<dbReference type="EMBL" id="JANPWB010000014">
    <property type="protein sequence ID" value="KAJ1098958.1"/>
    <property type="molecule type" value="Genomic_DNA"/>
</dbReference>
<dbReference type="GO" id="GO:0006952">
    <property type="term" value="P:defense response"/>
    <property type="evidence" value="ECO:0007669"/>
    <property type="project" value="InterPro"/>
</dbReference>
<dbReference type="InterPro" id="IPR000010">
    <property type="entry name" value="Cystatin_dom"/>
</dbReference>
<evidence type="ECO:0000256" key="5">
    <source>
        <dbReference type="SAM" id="MobiDB-lite"/>
    </source>
</evidence>
<dbReference type="Gene3D" id="3.10.450.10">
    <property type="match status" value="1"/>
</dbReference>
<dbReference type="SMART" id="SM00043">
    <property type="entry name" value="CY"/>
    <property type="match status" value="1"/>
</dbReference>